<reference evidence="2" key="1">
    <citation type="journal article" date="2021" name="Front. Plant Sci.">
        <title>Chromosome-Scale Genome Assembly for Chinese Sour Jujube and Insights Into Its Genome Evolution and Domestication Signature.</title>
        <authorList>
            <person name="Shen L.-Y."/>
            <person name="Luo H."/>
            <person name="Wang X.-L."/>
            <person name="Wang X.-M."/>
            <person name="Qiu X.-J."/>
            <person name="Liu H."/>
            <person name="Zhou S.-S."/>
            <person name="Jia K.-H."/>
            <person name="Nie S."/>
            <person name="Bao Y.-T."/>
            <person name="Zhang R.-G."/>
            <person name="Yun Q.-Z."/>
            <person name="Chai Y.-H."/>
            <person name="Lu J.-Y."/>
            <person name="Li Y."/>
            <person name="Zhao S.-W."/>
            <person name="Mao J.-F."/>
            <person name="Jia S.-G."/>
            <person name="Mao Y.-M."/>
        </authorList>
    </citation>
    <scope>NUCLEOTIDE SEQUENCE</scope>
    <source>
        <strain evidence="2">AT0</strain>
        <tissue evidence="2">Leaf</tissue>
    </source>
</reference>
<evidence type="ECO:0000313" key="2">
    <source>
        <dbReference type="EMBL" id="KAH7533486.1"/>
    </source>
</evidence>
<comment type="caution">
    <text evidence="2">The sequence shown here is derived from an EMBL/GenBank/DDBJ whole genome shotgun (WGS) entry which is preliminary data.</text>
</comment>
<name>A0A978VK67_ZIZJJ</name>
<protein>
    <submittedName>
        <fullName evidence="2">Uncharacterized protein</fullName>
    </submittedName>
</protein>
<accession>A0A978VK67</accession>
<evidence type="ECO:0000256" key="1">
    <source>
        <dbReference type="SAM" id="MobiDB-lite"/>
    </source>
</evidence>
<gene>
    <name evidence="2" type="ORF">FEM48_Zijuj04G0136000</name>
</gene>
<feature type="region of interest" description="Disordered" evidence="1">
    <location>
        <begin position="1"/>
        <end position="30"/>
    </location>
</feature>
<sequence>MSAIHIDRHDEAAENRSKPASDAESTGAKLTDKRWKNGRSSCNGGVFRAVYYTDALTRLDVVGQTGNFICKAGLFVTVTVEVPRCFSNFTAMAILENSSDPIAYMLAHGDWQFLENALLMSKGRQFEYSTLLNLVVSLNVSDNNFLGKILEELTSLV</sequence>
<dbReference type="AlphaFoldDB" id="A0A978VK67"/>
<feature type="compositionally biased region" description="Basic and acidic residues" evidence="1">
    <location>
        <begin position="1"/>
        <end position="21"/>
    </location>
</feature>
<proteinExistence type="predicted"/>
<evidence type="ECO:0000313" key="3">
    <source>
        <dbReference type="Proteomes" id="UP000813462"/>
    </source>
</evidence>
<dbReference type="Proteomes" id="UP000813462">
    <property type="component" value="Unassembled WGS sequence"/>
</dbReference>
<dbReference type="EMBL" id="JAEACU010000004">
    <property type="protein sequence ID" value="KAH7533486.1"/>
    <property type="molecule type" value="Genomic_DNA"/>
</dbReference>
<organism evidence="2 3">
    <name type="scientific">Ziziphus jujuba var. spinosa</name>
    <dbReference type="NCBI Taxonomy" id="714518"/>
    <lineage>
        <taxon>Eukaryota</taxon>
        <taxon>Viridiplantae</taxon>
        <taxon>Streptophyta</taxon>
        <taxon>Embryophyta</taxon>
        <taxon>Tracheophyta</taxon>
        <taxon>Spermatophyta</taxon>
        <taxon>Magnoliopsida</taxon>
        <taxon>eudicotyledons</taxon>
        <taxon>Gunneridae</taxon>
        <taxon>Pentapetalae</taxon>
        <taxon>rosids</taxon>
        <taxon>fabids</taxon>
        <taxon>Rosales</taxon>
        <taxon>Rhamnaceae</taxon>
        <taxon>Paliureae</taxon>
        <taxon>Ziziphus</taxon>
    </lineage>
</organism>